<evidence type="ECO:0000256" key="4">
    <source>
        <dbReference type="ARBA" id="ARBA00023172"/>
    </source>
</evidence>
<feature type="domain" description="Transposase IS4-like" evidence="6">
    <location>
        <begin position="118"/>
        <end position="329"/>
    </location>
</feature>
<dbReference type="InterPro" id="IPR047952">
    <property type="entry name" value="Transpos_IS4"/>
</dbReference>
<keyword evidence="2" id="KW-0815">Transposition</keyword>
<evidence type="ECO:0000313" key="8">
    <source>
        <dbReference type="EMBL" id="CAH8245182.1"/>
    </source>
</evidence>
<sequence length="401" mass="46634">MGTIPDQTVICKCLNLIQLSDDEFPIFNYRRKFTLVRAIKLLIDAQLNKRTDLEDICNALRANEQLQQAIHLKSISASQLVRTLRALPLPVLQQLWIQVTQRLQQLYPKQGIPGIGKLSIVDSTVLTLPDVAGKWAYCSKHSNGVKIHTKLAVCDPDTVYPENIVCSTRGVADSEVALDLVIDKDAIHVLDRGYITYGHYKQWLDDNLRFVARIKKSNKTAIICEHEIDETTPVVRDADVIVSYKDEEGHVIEAQLRLVEYTDEKNRQYRVLTNVWDKSAAQICEIYRRRWMIELFFKWMKQHMSLVHLYSFHPEAVWNQIFLAFIAYGLVMLVRKEADTTQTLWSFLKLLRVYMNKTWDQFLMALHRKPTKHSKGRRKKRKGGRPRKHPKQCKTVKVVIK</sequence>
<dbReference type="PANTHER" id="PTHR33258:SF1">
    <property type="entry name" value="TRANSPOSASE INSL FOR INSERTION SEQUENCE ELEMENT IS186A-RELATED"/>
    <property type="match status" value="1"/>
</dbReference>
<dbReference type="EMBL" id="CALYLO010000008">
    <property type="protein sequence ID" value="CAH8247946.1"/>
    <property type="molecule type" value="Genomic_DNA"/>
</dbReference>
<evidence type="ECO:0000259" key="6">
    <source>
        <dbReference type="Pfam" id="PF01609"/>
    </source>
</evidence>
<evidence type="ECO:0000313" key="7">
    <source>
        <dbReference type="EMBL" id="CAH8243302.1"/>
    </source>
</evidence>
<dbReference type="RefSeq" id="WP_261944567.1">
    <property type="nucleotide sequence ID" value="NZ_AP031286.1"/>
</dbReference>
<dbReference type="EMBL" id="CALYLO010000001">
    <property type="protein sequence ID" value="CAH8243302.1"/>
    <property type="molecule type" value="Genomic_DNA"/>
</dbReference>
<proteinExistence type="inferred from homology"/>
<reference evidence="7" key="1">
    <citation type="submission" date="2022-06" db="EMBL/GenBank/DDBJ databases">
        <authorList>
            <person name="Dietemann V."/>
            <person name="Ory F."/>
            <person name="Dainat B."/>
            <person name="Oberhansli S."/>
        </authorList>
    </citation>
    <scope>NUCLEOTIDE SEQUENCE</scope>
    <source>
        <strain evidence="7">Ena-SAMPLE-TAB-26-04-2022-14:26:32:270-5432</strain>
    </source>
</reference>
<protein>
    <submittedName>
        <fullName evidence="7">IS4 family transposase</fullName>
    </submittedName>
</protein>
<dbReference type="EMBL" id="CALYLO010000003">
    <property type="protein sequence ID" value="CAH8245182.1"/>
    <property type="molecule type" value="Genomic_DNA"/>
</dbReference>
<keyword evidence="3" id="KW-0238">DNA-binding</keyword>
<dbReference type="Gene3D" id="3.90.350.10">
    <property type="entry name" value="Transposase Inhibitor Protein From Tn5, Chain A, domain 1"/>
    <property type="match status" value="1"/>
</dbReference>
<keyword evidence="4" id="KW-0233">DNA recombination</keyword>
<dbReference type="InterPro" id="IPR002559">
    <property type="entry name" value="Transposase_11"/>
</dbReference>
<name>A0ABM9FVW5_9BACL</name>
<dbReference type="PANTHER" id="PTHR33258">
    <property type="entry name" value="TRANSPOSASE INSL FOR INSERTION SEQUENCE ELEMENT IS186A-RELATED"/>
    <property type="match status" value="1"/>
</dbReference>
<evidence type="ECO:0000256" key="1">
    <source>
        <dbReference type="ARBA" id="ARBA00010075"/>
    </source>
</evidence>
<gene>
    <name evidence="7" type="ORF">WJ0W_000528</name>
    <name evidence="8" type="ORF">WJ0W_002412</name>
    <name evidence="9" type="ORF">WJ0W_002431</name>
    <name evidence="10" type="ORF">WJ0W_005201</name>
</gene>
<evidence type="ECO:0000256" key="3">
    <source>
        <dbReference type="ARBA" id="ARBA00023125"/>
    </source>
</evidence>
<dbReference type="NCBIfam" id="NF033592">
    <property type="entry name" value="transpos_IS4_1"/>
    <property type="match status" value="1"/>
</dbReference>
<keyword evidence="11" id="KW-1185">Reference proteome</keyword>
<dbReference type="Pfam" id="PF01609">
    <property type="entry name" value="DDE_Tnp_1"/>
    <property type="match status" value="1"/>
</dbReference>
<dbReference type="EMBL" id="CALYLO010000003">
    <property type="protein sequence ID" value="CAH8245200.1"/>
    <property type="molecule type" value="Genomic_DNA"/>
</dbReference>
<organism evidence="7 11">
    <name type="scientific">Paenibacillus melissococcoides</name>
    <dbReference type="NCBI Taxonomy" id="2912268"/>
    <lineage>
        <taxon>Bacteria</taxon>
        <taxon>Bacillati</taxon>
        <taxon>Bacillota</taxon>
        <taxon>Bacilli</taxon>
        <taxon>Bacillales</taxon>
        <taxon>Paenibacillaceae</taxon>
        <taxon>Paenibacillus</taxon>
    </lineage>
</organism>
<evidence type="ECO:0000256" key="5">
    <source>
        <dbReference type="SAM" id="MobiDB-lite"/>
    </source>
</evidence>
<dbReference type="Proteomes" id="UP001154322">
    <property type="component" value="Unassembled WGS sequence"/>
</dbReference>
<evidence type="ECO:0000313" key="10">
    <source>
        <dbReference type="EMBL" id="CAH8247946.1"/>
    </source>
</evidence>
<dbReference type="SUPFAM" id="SSF53098">
    <property type="entry name" value="Ribonuclease H-like"/>
    <property type="match status" value="1"/>
</dbReference>
<accession>A0ABM9FVW5</accession>
<evidence type="ECO:0000313" key="11">
    <source>
        <dbReference type="Proteomes" id="UP001154322"/>
    </source>
</evidence>
<comment type="similarity">
    <text evidence="1">Belongs to the transposase 11 family.</text>
</comment>
<evidence type="ECO:0000313" key="9">
    <source>
        <dbReference type="EMBL" id="CAH8245200.1"/>
    </source>
</evidence>
<evidence type="ECO:0000256" key="2">
    <source>
        <dbReference type="ARBA" id="ARBA00022578"/>
    </source>
</evidence>
<dbReference type="InterPro" id="IPR012337">
    <property type="entry name" value="RNaseH-like_sf"/>
</dbReference>
<comment type="caution">
    <text evidence="7">The sequence shown here is derived from an EMBL/GenBank/DDBJ whole genome shotgun (WGS) entry which is preliminary data.</text>
</comment>
<feature type="region of interest" description="Disordered" evidence="5">
    <location>
        <begin position="369"/>
        <end position="394"/>
    </location>
</feature>